<dbReference type="AlphaFoldDB" id="A0A0D6MZR8"/>
<accession>A0A0D6MZR8</accession>
<gene>
    <name evidence="2" type="ORF">Abci_002_071</name>
    <name evidence="3" type="ORF">ACI01nite_21740</name>
</gene>
<dbReference type="Pfam" id="PF16220">
    <property type="entry name" value="DUF4880"/>
    <property type="match status" value="1"/>
</dbReference>
<dbReference type="EMBL" id="BJVU01000010">
    <property type="protein sequence ID" value="GEL59572.1"/>
    <property type="molecule type" value="Genomic_DNA"/>
</dbReference>
<dbReference type="PANTHER" id="PTHR30273:SF2">
    <property type="entry name" value="PROTEIN FECR"/>
    <property type="match status" value="1"/>
</dbReference>
<sequence>MATEDTFDDVAAHWVAHIDRRALTQREQQDLQDWLDADIRHKGAFLRCQAIWHATDRAKVLYTPTLTLPQRTYTPSRRTFFSTAVAASIAACFVPTKSGEASTYYSTHKNILKCQVTKQRQIILDCATQLEDKSEQTSLIGGRCFITDAQRCVKMHSMRFLLDGSLLVTKNPSYQSAVVVTGTAVLHGQKLGERKRLTPGTQVSLTPKGRLHFSTLDQETLERWTAWTQGQVSLATETLSEAADIFNRYNQKQIVPSFRLADMRLSGLFDLNMPDIFASAVKAILGGHVREDAHHIFLE</sequence>
<dbReference type="EMBL" id="BAMV01000002">
    <property type="protein sequence ID" value="GAN59194.1"/>
    <property type="molecule type" value="Genomic_DNA"/>
</dbReference>
<dbReference type="InterPro" id="IPR032623">
    <property type="entry name" value="FecR_N"/>
</dbReference>
<evidence type="ECO:0000313" key="3">
    <source>
        <dbReference type="EMBL" id="GEL59572.1"/>
    </source>
</evidence>
<feature type="domain" description="FecR N-terminal" evidence="1">
    <location>
        <begin position="11"/>
        <end position="50"/>
    </location>
</feature>
<protein>
    <submittedName>
        <fullName evidence="2">Transcriptional regulator/anti-FecI sigma factor FecR</fullName>
    </submittedName>
</protein>
<evidence type="ECO:0000259" key="1">
    <source>
        <dbReference type="Pfam" id="PF16220"/>
    </source>
</evidence>
<dbReference type="Proteomes" id="UP000032671">
    <property type="component" value="Unassembled WGS sequence"/>
</dbReference>
<dbReference type="Proteomes" id="UP000321891">
    <property type="component" value="Unassembled WGS sequence"/>
</dbReference>
<evidence type="ECO:0000313" key="5">
    <source>
        <dbReference type="Proteomes" id="UP000321891"/>
    </source>
</evidence>
<keyword evidence="5" id="KW-1185">Reference proteome</keyword>
<reference evidence="3 5" key="2">
    <citation type="submission" date="2019-07" db="EMBL/GenBank/DDBJ databases">
        <title>Whole genome shotgun sequence of Acetobacter cibinongensis NBRC 16605.</title>
        <authorList>
            <person name="Hosoyama A."/>
            <person name="Uohara A."/>
            <person name="Ohji S."/>
            <person name="Ichikawa N."/>
        </authorList>
    </citation>
    <scope>NUCLEOTIDE SEQUENCE [LARGE SCALE GENOMIC DNA]</scope>
    <source>
        <strain evidence="3 5">NBRC 16605</strain>
    </source>
</reference>
<accession>A0A6N3SR31</accession>
<dbReference type="GO" id="GO:0016989">
    <property type="term" value="F:sigma factor antagonist activity"/>
    <property type="evidence" value="ECO:0007669"/>
    <property type="project" value="TreeGrafter"/>
</dbReference>
<reference evidence="2 4" key="1">
    <citation type="submission" date="2012-11" db="EMBL/GenBank/DDBJ databases">
        <title>Whole genome sequence of Acetobacter cibinongensis 4H-1.</title>
        <authorList>
            <person name="Azuma Y."/>
            <person name="Higashiura N."/>
            <person name="Hirakawa H."/>
            <person name="Matsushita K."/>
        </authorList>
    </citation>
    <scope>NUCLEOTIDE SEQUENCE [LARGE SCALE GENOMIC DNA]</scope>
    <source>
        <strain evidence="2 4">4H-1</strain>
    </source>
</reference>
<dbReference type="STRING" id="1231339.Abci_002_071"/>
<evidence type="ECO:0000313" key="2">
    <source>
        <dbReference type="EMBL" id="GAN59194.1"/>
    </source>
</evidence>
<proteinExistence type="predicted"/>
<dbReference type="PANTHER" id="PTHR30273">
    <property type="entry name" value="PERIPLASMIC SIGNAL SENSOR AND SIGMA FACTOR ACTIVATOR FECR-RELATED"/>
    <property type="match status" value="1"/>
</dbReference>
<evidence type="ECO:0000313" key="4">
    <source>
        <dbReference type="Proteomes" id="UP000032671"/>
    </source>
</evidence>
<name>A0A0D6MZR8_9PROT</name>
<organism evidence="2 4">
    <name type="scientific">Acetobacter cibinongensis</name>
    <dbReference type="NCBI Taxonomy" id="146475"/>
    <lineage>
        <taxon>Bacteria</taxon>
        <taxon>Pseudomonadati</taxon>
        <taxon>Pseudomonadota</taxon>
        <taxon>Alphaproteobacteria</taxon>
        <taxon>Acetobacterales</taxon>
        <taxon>Acetobacteraceae</taxon>
        <taxon>Acetobacter</taxon>
    </lineage>
</organism>
<dbReference type="InterPro" id="IPR012373">
    <property type="entry name" value="Ferrdict_sens_TM"/>
</dbReference>
<comment type="caution">
    <text evidence="2">The sequence shown here is derived from an EMBL/GenBank/DDBJ whole genome shotgun (WGS) entry which is preliminary data.</text>
</comment>